<sequence>MIRIILMLGLIISVVGCSSANSNSGPRPHTLSNDPIPKPADIKLVNWGKVEVKQVTISRSQRFGSVNPSVLGTFTKQADIARFVQAFRKAVKIEGKLDIARPEYDLTFATEAGQETFHIWIGLSKGAKGLYTYVADTGTGYTMAAEDTDYLRELIGMMPYTSEQAESNGDVVNVHGKIINSANWTRFLEKMEQGTPSDVQITSYTIEGDPIFQDLFFDGQAIRYTYDNTMDHFGSPNRLTTYCKNLEQEEGRFTLSKCDSEIPSFSFTPNAGG</sequence>
<evidence type="ECO:0000313" key="3">
    <source>
        <dbReference type="EMBL" id="QJD85371.1"/>
    </source>
</evidence>
<dbReference type="EMBL" id="CP051680">
    <property type="protein sequence ID" value="QJD85371.1"/>
    <property type="molecule type" value="Genomic_DNA"/>
</dbReference>
<protein>
    <submittedName>
        <fullName evidence="3">DUF4362 domain-containing protein</fullName>
    </submittedName>
</protein>
<proteinExistence type="predicted"/>
<feature type="chain" id="PRO_5031369736" evidence="1">
    <location>
        <begin position="21"/>
        <end position="273"/>
    </location>
</feature>
<keyword evidence="1" id="KW-0732">Signal</keyword>
<dbReference type="KEGG" id="cheb:HH215_20790"/>
<accession>A0A7Z2ZMH4</accession>
<name>A0A7Z2ZMH4_9BACL</name>
<feature type="domain" description="YhfM-like" evidence="2">
    <location>
        <begin position="70"/>
        <end position="155"/>
    </location>
</feature>
<evidence type="ECO:0000256" key="1">
    <source>
        <dbReference type="SAM" id="SignalP"/>
    </source>
</evidence>
<dbReference type="Pfam" id="PF14275">
    <property type="entry name" value="DUF4362"/>
    <property type="match status" value="1"/>
</dbReference>
<evidence type="ECO:0000259" key="2">
    <source>
        <dbReference type="Pfam" id="PF26353"/>
    </source>
</evidence>
<dbReference type="Proteomes" id="UP000502248">
    <property type="component" value="Chromosome"/>
</dbReference>
<organism evidence="3 4">
    <name type="scientific">Cohnella herbarum</name>
    <dbReference type="NCBI Taxonomy" id="2728023"/>
    <lineage>
        <taxon>Bacteria</taxon>
        <taxon>Bacillati</taxon>
        <taxon>Bacillota</taxon>
        <taxon>Bacilli</taxon>
        <taxon>Bacillales</taxon>
        <taxon>Paenibacillaceae</taxon>
        <taxon>Cohnella</taxon>
    </lineage>
</organism>
<gene>
    <name evidence="3" type="ORF">HH215_20790</name>
</gene>
<dbReference type="RefSeq" id="WP_169281633.1">
    <property type="nucleotide sequence ID" value="NZ_CP051680.1"/>
</dbReference>
<evidence type="ECO:0000313" key="4">
    <source>
        <dbReference type="Proteomes" id="UP000502248"/>
    </source>
</evidence>
<feature type="signal peptide" evidence="1">
    <location>
        <begin position="1"/>
        <end position="20"/>
    </location>
</feature>
<dbReference type="AlphaFoldDB" id="A0A7Z2ZMH4"/>
<dbReference type="InterPro" id="IPR025372">
    <property type="entry name" value="DUF4362"/>
</dbReference>
<dbReference type="PROSITE" id="PS51257">
    <property type="entry name" value="PROKAR_LIPOPROTEIN"/>
    <property type="match status" value="1"/>
</dbReference>
<dbReference type="Pfam" id="PF26353">
    <property type="entry name" value="YhfM"/>
    <property type="match status" value="1"/>
</dbReference>
<reference evidence="3 4" key="1">
    <citation type="submission" date="2020-04" db="EMBL/GenBank/DDBJ databases">
        <title>Genome sequencing of novel species.</title>
        <authorList>
            <person name="Heo J."/>
            <person name="Kim S.-J."/>
            <person name="Kim J.-S."/>
            <person name="Hong S.-B."/>
            <person name="Kwon S.-W."/>
        </authorList>
    </citation>
    <scope>NUCLEOTIDE SEQUENCE [LARGE SCALE GENOMIC DNA]</scope>
    <source>
        <strain evidence="3 4">MFER-1</strain>
    </source>
</reference>
<dbReference type="InterPro" id="IPR058780">
    <property type="entry name" value="YhfM-like_dom"/>
</dbReference>
<keyword evidence="4" id="KW-1185">Reference proteome</keyword>